<dbReference type="AlphaFoldDB" id="A0A015KQU2"/>
<protein>
    <recommendedName>
        <fullName evidence="5">Diaminopimelate epimerase-like protein</fullName>
    </recommendedName>
</protein>
<dbReference type="GO" id="GO:0008837">
    <property type="term" value="F:diaminopimelate epimerase activity"/>
    <property type="evidence" value="ECO:0007669"/>
    <property type="project" value="InterPro"/>
</dbReference>
<dbReference type="PANTHER" id="PTHR31689:SF0">
    <property type="entry name" value="DIAMINOPIMELATE EPIMERASE"/>
    <property type="match status" value="1"/>
</dbReference>
<dbReference type="Proteomes" id="UP000022910">
    <property type="component" value="Unassembled WGS sequence"/>
</dbReference>
<dbReference type="EMBL" id="JEMT01024843">
    <property type="protein sequence ID" value="EXX62146.1"/>
    <property type="molecule type" value="Genomic_DNA"/>
</dbReference>
<comment type="caution">
    <text evidence="3">The sequence shown here is derived from an EMBL/GenBank/DDBJ whole genome shotgun (WGS) entry which is preliminary data.</text>
</comment>
<reference evidence="3 4" key="1">
    <citation type="submission" date="2014-02" db="EMBL/GenBank/DDBJ databases">
        <title>Single nucleus genome sequencing reveals high similarity among nuclei of an endomycorrhizal fungus.</title>
        <authorList>
            <person name="Lin K."/>
            <person name="Geurts R."/>
            <person name="Zhang Z."/>
            <person name="Limpens E."/>
            <person name="Saunders D.G."/>
            <person name="Mu D."/>
            <person name="Pang E."/>
            <person name="Cao H."/>
            <person name="Cha H."/>
            <person name="Lin T."/>
            <person name="Zhou Q."/>
            <person name="Shang Y."/>
            <person name="Li Y."/>
            <person name="Ivanov S."/>
            <person name="Sharma T."/>
            <person name="Velzen R.V."/>
            <person name="Ruijter N.D."/>
            <person name="Aanen D.K."/>
            <person name="Win J."/>
            <person name="Kamoun S."/>
            <person name="Bisseling T."/>
            <person name="Huang S."/>
        </authorList>
    </citation>
    <scope>NUCLEOTIDE SEQUENCE [LARGE SCALE GENOMIC DNA]</scope>
    <source>
        <strain evidence="4">DAOM197198w</strain>
    </source>
</reference>
<accession>A0A015KQU2</accession>
<dbReference type="PANTHER" id="PTHR31689">
    <property type="entry name" value="DIAMINOPIMELATE EPIMERASE, CHLOROPLASTIC"/>
    <property type="match status" value="1"/>
</dbReference>
<proteinExistence type="inferred from homology"/>
<evidence type="ECO:0000313" key="3">
    <source>
        <dbReference type="EMBL" id="EXX62146.1"/>
    </source>
</evidence>
<comment type="similarity">
    <text evidence="1">Belongs to the diaminopimelate epimerase family.</text>
</comment>
<dbReference type="SMR" id="A0A015KQU2"/>
<evidence type="ECO:0008006" key="5">
    <source>
        <dbReference type="Google" id="ProtNLM"/>
    </source>
</evidence>
<evidence type="ECO:0000313" key="4">
    <source>
        <dbReference type="Proteomes" id="UP000022910"/>
    </source>
</evidence>
<dbReference type="SUPFAM" id="SSF54506">
    <property type="entry name" value="Diaminopimelate epimerase-like"/>
    <property type="match status" value="2"/>
</dbReference>
<evidence type="ECO:0000256" key="2">
    <source>
        <dbReference type="ARBA" id="ARBA00023235"/>
    </source>
</evidence>
<dbReference type="OrthoDB" id="2328772at2759"/>
<evidence type="ECO:0000256" key="1">
    <source>
        <dbReference type="ARBA" id="ARBA00010219"/>
    </source>
</evidence>
<dbReference type="GO" id="GO:0009089">
    <property type="term" value="P:lysine biosynthetic process via diaminopimelate"/>
    <property type="evidence" value="ECO:0007669"/>
    <property type="project" value="InterPro"/>
</dbReference>
<keyword evidence="2" id="KW-0413">Isomerase</keyword>
<dbReference type="Gene3D" id="3.10.310.10">
    <property type="entry name" value="Diaminopimelate Epimerase, Chain A, domain 1"/>
    <property type="match status" value="2"/>
</dbReference>
<gene>
    <name evidence="3" type="ORF">RirG_164520</name>
</gene>
<organism evidence="3 4">
    <name type="scientific">Rhizophagus irregularis (strain DAOM 197198w)</name>
    <name type="common">Glomus intraradices</name>
    <dbReference type="NCBI Taxonomy" id="1432141"/>
    <lineage>
        <taxon>Eukaryota</taxon>
        <taxon>Fungi</taxon>
        <taxon>Fungi incertae sedis</taxon>
        <taxon>Mucoromycota</taxon>
        <taxon>Glomeromycotina</taxon>
        <taxon>Glomeromycetes</taxon>
        <taxon>Glomerales</taxon>
        <taxon>Glomeraceae</taxon>
        <taxon>Rhizophagus</taxon>
    </lineage>
</organism>
<keyword evidence="4" id="KW-1185">Reference proteome</keyword>
<sequence length="300" mass="34252">MDQKYKPIYAEASGNTFLIFDYLDKYEHDFDENIIRQHHKSYGFEKIDSCLVLTKVNNEEHIPTQLHDLNSVLLMRMYVYEPGDGFCGNGARAVSKYCFHHYRKLYNQFIISTDGWLHELLERGEHEQDEQDVEYLVEMGESLYHDPAGDFIEKGILDKEGKFIHSNVTWHYVNTSEPHLVTFDKIDDKELIRIGSSFNQEPNKFPIGINLNRVLNIDQSTINVLTFERGINRLTPACGSGSTSSVALAKRLGFIDQAVSKVTVKVRGGHLTVINEKGKVYLSGPCLVEGIDKEVSKNVM</sequence>
<dbReference type="HOGENOM" id="CLU_972030_0_0_1"/>
<dbReference type="InterPro" id="IPR001653">
    <property type="entry name" value="DAP_epimerase_DapF"/>
</dbReference>
<name>A0A015KQU2_RHIIW</name>
<dbReference type="GO" id="GO:0005829">
    <property type="term" value="C:cytosol"/>
    <property type="evidence" value="ECO:0007669"/>
    <property type="project" value="TreeGrafter"/>
</dbReference>